<evidence type="ECO:0000256" key="14">
    <source>
        <dbReference type="ARBA" id="ARBA00023170"/>
    </source>
</evidence>
<name>A0AA38FP11_TAXCH</name>
<feature type="domain" description="Protein kinase" evidence="18">
    <location>
        <begin position="356"/>
        <end position="425"/>
    </location>
</feature>
<keyword evidence="4" id="KW-0433">Leucine-rich repeat</keyword>
<keyword evidence="13 17" id="KW-0472">Membrane</keyword>
<evidence type="ECO:0000256" key="15">
    <source>
        <dbReference type="ARBA" id="ARBA00023180"/>
    </source>
</evidence>
<dbReference type="Gene3D" id="3.30.200.20">
    <property type="entry name" value="Phosphorylase Kinase, domain 1"/>
    <property type="match status" value="1"/>
</dbReference>
<dbReference type="PANTHER" id="PTHR48053">
    <property type="entry name" value="LEUCINE RICH REPEAT FAMILY PROTEIN, EXPRESSED"/>
    <property type="match status" value="1"/>
</dbReference>
<feature type="non-terminal residue" evidence="19">
    <location>
        <position position="425"/>
    </location>
</feature>
<keyword evidence="12 17" id="KW-1133">Transmembrane helix</keyword>
<gene>
    <name evidence="19" type="ORF">KI387_035558</name>
</gene>
<dbReference type="AlphaFoldDB" id="A0AA38FP11"/>
<dbReference type="InterPro" id="IPR001611">
    <property type="entry name" value="Leu-rich_rpt"/>
</dbReference>
<dbReference type="InterPro" id="IPR000719">
    <property type="entry name" value="Prot_kinase_dom"/>
</dbReference>
<keyword evidence="7" id="KW-0732">Signal</keyword>
<keyword evidence="3" id="KW-0723">Serine/threonine-protein kinase</keyword>
<dbReference type="EMBL" id="JAHRHJ020000007">
    <property type="protein sequence ID" value="KAH9307647.1"/>
    <property type="molecule type" value="Genomic_DNA"/>
</dbReference>
<evidence type="ECO:0000256" key="8">
    <source>
        <dbReference type="ARBA" id="ARBA00022737"/>
    </source>
</evidence>
<feature type="binding site" evidence="16">
    <location>
        <position position="384"/>
    </location>
    <ligand>
        <name>ATP</name>
        <dbReference type="ChEBI" id="CHEBI:30616"/>
    </ligand>
</feature>
<dbReference type="InterPro" id="IPR011009">
    <property type="entry name" value="Kinase-like_dom_sf"/>
</dbReference>
<evidence type="ECO:0000256" key="9">
    <source>
        <dbReference type="ARBA" id="ARBA00022741"/>
    </source>
</evidence>
<evidence type="ECO:0000256" key="12">
    <source>
        <dbReference type="ARBA" id="ARBA00022989"/>
    </source>
</evidence>
<keyword evidence="9 16" id="KW-0547">Nucleotide-binding</keyword>
<dbReference type="Pfam" id="PF00069">
    <property type="entry name" value="Pkinase"/>
    <property type="match status" value="1"/>
</dbReference>
<evidence type="ECO:0000256" key="2">
    <source>
        <dbReference type="ARBA" id="ARBA00004236"/>
    </source>
</evidence>
<protein>
    <recommendedName>
        <fullName evidence="18">Protein kinase domain-containing protein</fullName>
    </recommendedName>
</protein>
<feature type="non-terminal residue" evidence="19">
    <location>
        <position position="1"/>
    </location>
</feature>
<keyword evidence="8" id="KW-0677">Repeat</keyword>
<dbReference type="PANTHER" id="PTHR48053:SF126">
    <property type="entry name" value="MDIS1-INTERACTING RECEPTOR LIKE KINASE 2-LIKE ISOFORM X1"/>
    <property type="match status" value="1"/>
</dbReference>
<keyword evidence="15" id="KW-0325">Glycoprotein</keyword>
<dbReference type="SUPFAM" id="SSF56112">
    <property type="entry name" value="Protein kinase-like (PK-like)"/>
    <property type="match status" value="1"/>
</dbReference>
<evidence type="ECO:0000256" key="1">
    <source>
        <dbReference type="ARBA" id="ARBA00004167"/>
    </source>
</evidence>
<evidence type="ECO:0000256" key="16">
    <source>
        <dbReference type="PROSITE-ProRule" id="PRU10141"/>
    </source>
</evidence>
<keyword evidence="6 17" id="KW-0812">Transmembrane</keyword>
<comment type="caution">
    <text evidence="19">The sequence shown here is derived from an EMBL/GenBank/DDBJ whole genome shotgun (WGS) entry which is preliminary data.</text>
</comment>
<dbReference type="InterPro" id="IPR017441">
    <property type="entry name" value="Protein_kinase_ATP_BS"/>
</dbReference>
<evidence type="ECO:0000313" key="20">
    <source>
        <dbReference type="Proteomes" id="UP000824469"/>
    </source>
</evidence>
<dbReference type="InterPro" id="IPR055414">
    <property type="entry name" value="LRR_R13L4/SHOC2-like"/>
</dbReference>
<evidence type="ECO:0000256" key="6">
    <source>
        <dbReference type="ARBA" id="ARBA00022692"/>
    </source>
</evidence>
<evidence type="ECO:0000256" key="5">
    <source>
        <dbReference type="ARBA" id="ARBA00022679"/>
    </source>
</evidence>
<proteinExistence type="predicted"/>
<sequence length="425" mass="47299">NLSGKNLRGKLPAEIGELSYLNSLNLSNNLLEGNIPNEIANLTNLHTLSFRYNLLSGEFPQVILKLRKMVILRLDNTHLSGSIPSDIQQLSSLEYLYLGNCSFTGRIPAEIGKLINLKGLSIWGNFINTTLPVELSNLTNLEILNLHDTHMYGNLPPEFGSLHKMKNLSLQANRFTGSVPDSWISMVNIQRLNLFDNHLSGHFPTWLSIFSTRINLGCNYFFGPKPTGFPEKDFTGNCLDSDLDSHANCLGSSSCIYFYSQPENAGSGYRVQHHKQNHTWIALGASLSGILVLVIIVVTFYALKRRNTMTVSSEVLLAATQSSTDTLGSDNTEPLEVPNGIRRFSLDEILKATEGFSRTHEIGYGGFGRVYKGYLENGCIVAMKRASPSSIQGHRQFQNEIVVLSRLHHRCLVKLEGFCYEAGEQ</sequence>
<evidence type="ECO:0000256" key="4">
    <source>
        <dbReference type="ARBA" id="ARBA00022614"/>
    </source>
</evidence>
<keyword evidence="20" id="KW-1185">Reference proteome</keyword>
<dbReference type="FunFam" id="3.30.200.20:FF:000039">
    <property type="entry name" value="receptor-like protein kinase FERONIA"/>
    <property type="match status" value="1"/>
</dbReference>
<reference evidence="19 20" key="1">
    <citation type="journal article" date="2021" name="Nat. Plants">
        <title>The Taxus genome provides insights into paclitaxel biosynthesis.</title>
        <authorList>
            <person name="Xiong X."/>
            <person name="Gou J."/>
            <person name="Liao Q."/>
            <person name="Li Y."/>
            <person name="Zhou Q."/>
            <person name="Bi G."/>
            <person name="Li C."/>
            <person name="Du R."/>
            <person name="Wang X."/>
            <person name="Sun T."/>
            <person name="Guo L."/>
            <person name="Liang H."/>
            <person name="Lu P."/>
            <person name="Wu Y."/>
            <person name="Zhang Z."/>
            <person name="Ro D.K."/>
            <person name="Shang Y."/>
            <person name="Huang S."/>
            <person name="Yan J."/>
        </authorList>
    </citation>
    <scope>NUCLEOTIDE SEQUENCE [LARGE SCALE GENOMIC DNA]</scope>
    <source>
        <strain evidence="19">Ta-2019</strain>
    </source>
</reference>
<dbReference type="Gene3D" id="3.80.10.10">
    <property type="entry name" value="Ribonuclease Inhibitor"/>
    <property type="match status" value="2"/>
</dbReference>
<comment type="subcellular location">
    <subcellularLocation>
        <location evidence="2">Cell membrane</location>
    </subcellularLocation>
    <subcellularLocation>
        <location evidence="1">Membrane</location>
        <topology evidence="1">Single-pass membrane protein</topology>
    </subcellularLocation>
</comment>
<evidence type="ECO:0000313" key="19">
    <source>
        <dbReference type="EMBL" id="KAH9307647.1"/>
    </source>
</evidence>
<dbReference type="GO" id="GO:0005524">
    <property type="term" value="F:ATP binding"/>
    <property type="evidence" value="ECO:0007669"/>
    <property type="project" value="UniProtKB-UniRule"/>
</dbReference>
<dbReference type="Pfam" id="PF00560">
    <property type="entry name" value="LRR_1"/>
    <property type="match status" value="2"/>
</dbReference>
<organism evidence="19 20">
    <name type="scientific">Taxus chinensis</name>
    <name type="common">Chinese yew</name>
    <name type="synonym">Taxus wallichiana var. chinensis</name>
    <dbReference type="NCBI Taxonomy" id="29808"/>
    <lineage>
        <taxon>Eukaryota</taxon>
        <taxon>Viridiplantae</taxon>
        <taxon>Streptophyta</taxon>
        <taxon>Embryophyta</taxon>
        <taxon>Tracheophyta</taxon>
        <taxon>Spermatophyta</taxon>
        <taxon>Pinopsida</taxon>
        <taxon>Pinidae</taxon>
        <taxon>Conifers II</taxon>
        <taxon>Cupressales</taxon>
        <taxon>Taxaceae</taxon>
        <taxon>Taxus</taxon>
    </lineage>
</organism>
<evidence type="ECO:0000256" key="17">
    <source>
        <dbReference type="SAM" id="Phobius"/>
    </source>
</evidence>
<dbReference type="FunFam" id="3.80.10.10:FF:000041">
    <property type="entry name" value="LRR receptor-like serine/threonine-protein kinase ERECTA"/>
    <property type="match status" value="1"/>
</dbReference>
<keyword evidence="11 16" id="KW-0067">ATP-binding</keyword>
<evidence type="ECO:0000256" key="10">
    <source>
        <dbReference type="ARBA" id="ARBA00022777"/>
    </source>
</evidence>
<evidence type="ECO:0000256" key="11">
    <source>
        <dbReference type="ARBA" id="ARBA00022840"/>
    </source>
</evidence>
<feature type="transmembrane region" description="Helical" evidence="17">
    <location>
        <begin position="280"/>
        <end position="303"/>
    </location>
</feature>
<keyword evidence="10" id="KW-0418">Kinase</keyword>
<dbReference type="PROSITE" id="PS50011">
    <property type="entry name" value="PROTEIN_KINASE_DOM"/>
    <property type="match status" value="1"/>
</dbReference>
<evidence type="ECO:0000259" key="18">
    <source>
        <dbReference type="PROSITE" id="PS50011"/>
    </source>
</evidence>
<evidence type="ECO:0000256" key="13">
    <source>
        <dbReference type="ARBA" id="ARBA00023136"/>
    </source>
</evidence>
<dbReference type="OMA" id="CQAWEGV"/>
<dbReference type="GO" id="GO:0004674">
    <property type="term" value="F:protein serine/threonine kinase activity"/>
    <property type="evidence" value="ECO:0007669"/>
    <property type="project" value="UniProtKB-KW"/>
</dbReference>
<accession>A0AA38FP11</accession>
<dbReference type="SUPFAM" id="SSF52058">
    <property type="entry name" value="L domain-like"/>
    <property type="match status" value="1"/>
</dbReference>
<dbReference type="Proteomes" id="UP000824469">
    <property type="component" value="Unassembled WGS sequence"/>
</dbReference>
<dbReference type="Pfam" id="PF23598">
    <property type="entry name" value="LRR_14"/>
    <property type="match status" value="1"/>
</dbReference>
<dbReference type="InterPro" id="IPR051716">
    <property type="entry name" value="Plant_RL_S/T_kinase"/>
</dbReference>
<keyword evidence="14" id="KW-0675">Receptor</keyword>
<dbReference type="InterPro" id="IPR032675">
    <property type="entry name" value="LRR_dom_sf"/>
</dbReference>
<dbReference type="PROSITE" id="PS00107">
    <property type="entry name" value="PROTEIN_KINASE_ATP"/>
    <property type="match status" value="1"/>
</dbReference>
<evidence type="ECO:0000256" key="7">
    <source>
        <dbReference type="ARBA" id="ARBA00022729"/>
    </source>
</evidence>
<dbReference type="GO" id="GO:0005886">
    <property type="term" value="C:plasma membrane"/>
    <property type="evidence" value="ECO:0007669"/>
    <property type="project" value="UniProtKB-SubCell"/>
</dbReference>
<evidence type="ECO:0000256" key="3">
    <source>
        <dbReference type="ARBA" id="ARBA00022527"/>
    </source>
</evidence>
<keyword evidence="5" id="KW-0808">Transferase</keyword>